<protein>
    <submittedName>
        <fullName evidence="3">Uncharacterized protein</fullName>
    </submittedName>
</protein>
<accession>A0A7I7KWY5</accession>
<keyword evidence="4" id="KW-1185">Reference proteome</keyword>
<feature type="compositionally biased region" description="Basic residues" evidence="1">
    <location>
        <begin position="79"/>
        <end position="92"/>
    </location>
</feature>
<name>A0A7I7KWY5_9MYCO</name>
<feature type="chain" id="PRO_5029465384" evidence="2">
    <location>
        <begin position="35"/>
        <end position="92"/>
    </location>
</feature>
<keyword evidence="2" id="KW-0732">Signal</keyword>
<evidence type="ECO:0000313" key="3">
    <source>
        <dbReference type="EMBL" id="BBX45862.1"/>
    </source>
</evidence>
<proteinExistence type="predicted"/>
<dbReference type="AlphaFoldDB" id="A0A7I7KWY5"/>
<evidence type="ECO:0000313" key="4">
    <source>
        <dbReference type="Proteomes" id="UP000465866"/>
    </source>
</evidence>
<evidence type="ECO:0000256" key="2">
    <source>
        <dbReference type="SAM" id="SignalP"/>
    </source>
</evidence>
<gene>
    <name evidence="3" type="ORF">MCOO_18770</name>
</gene>
<dbReference type="EMBL" id="AP022569">
    <property type="protein sequence ID" value="BBX45862.1"/>
    <property type="molecule type" value="Genomic_DNA"/>
</dbReference>
<organism evidence="3 4">
    <name type="scientific">Mycobacterium cookii</name>
    <dbReference type="NCBI Taxonomy" id="1775"/>
    <lineage>
        <taxon>Bacteria</taxon>
        <taxon>Bacillati</taxon>
        <taxon>Actinomycetota</taxon>
        <taxon>Actinomycetes</taxon>
        <taxon>Mycobacteriales</taxon>
        <taxon>Mycobacteriaceae</taxon>
        <taxon>Mycobacterium</taxon>
    </lineage>
</organism>
<sequence>MAKMPALRVAHGATFGVYALVGLMLAGPAPFAQASVSATGAAPIHLASSVDPGMDPEPLSPDVPGVQEPAKPGQTLTPSHHHRSHHRAPTST</sequence>
<reference evidence="3 4" key="1">
    <citation type="journal article" date="2019" name="Emerg. Microbes Infect.">
        <title>Comprehensive subspecies identification of 175 nontuberculous mycobacteria species based on 7547 genomic profiles.</title>
        <authorList>
            <person name="Matsumoto Y."/>
            <person name="Kinjo T."/>
            <person name="Motooka D."/>
            <person name="Nabeya D."/>
            <person name="Jung N."/>
            <person name="Uechi K."/>
            <person name="Horii T."/>
            <person name="Iida T."/>
            <person name="Fujita J."/>
            <person name="Nakamura S."/>
        </authorList>
    </citation>
    <scope>NUCLEOTIDE SEQUENCE [LARGE SCALE GENOMIC DNA]</scope>
    <source>
        <strain evidence="3 4">JCM 12404</strain>
    </source>
</reference>
<dbReference type="Proteomes" id="UP000465866">
    <property type="component" value="Chromosome"/>
</dbReference>
<feature type="signal peptide" evidence="2">
    <location>
        <begin position="1"/>
        <end position="34"/>
    </location>
</feature>
<dbReference type="KEGG" id="mcoo:MCOO_18770"/>
<dbReference type="RefSeq" id="WP_163776098.1">
    <property type="nucleotide sequence ID" value="NZ_AP022569.1"/>
</dbReference>
<feature type="region of interest" description="Disordered" evidence="1">
    <location>
        <begin position="46"/>
        <end position="92"/>
    </location>
</feature>
<evidence type="ECO:0000256" key="1">
    <source>
        <dbReference type="SAM" id="MobiDB-lite"/>
    </source>
</evidence>